<comment type="similarity">
    <text evidence="1 6">Belongs to the GatC family.</text>
</comment>
<keyword evidence="8" id="KW-1185">Reference proteome</keyword>
<organism evidence="7 8">
    <name type="scientific">Tissierella carlieri</name>
    <dbReference type="NCBI Taxonomy" id="689904"/>
    <lineage>
        <taxon>Bacteria</taxon>
        <taxon>Bacillati</taxon>
        <taxon>Bacillota</taxon>
        <taxon>Tissierellia</taxon>
        <taxon>Tissierellales</taxon>
        <taxon>Tissierellaceae</taxon>
        <taxon>Tissierella</taxon>
    </lineage>
</organism>
<evidence type="ECO:0000256" key="4">
    <source>
        <dbReference type="ARBA" id="ARBA00047380"/>
    </source>
</evidence>
<keyword evidence="6" id="KW-0547">Nucleotide-binding</keyword>
<dbReference type="RefSeq" id="WP_094899847.1">
    <property type="nucleotide sequence ID" value="NZ_JAHLOH010000005.1"/>
</dbReference>
<evidence type="ECO:0000256" key="5">
    <source>
        <dbReference type="ARBA" id="ARBA00047913"/>
    </source>
</evidence>
<keyword evidence="6" id="KW-0436">Ligase</keyword>
<comment type="catalytic activity">
    <reaction evidence="5 6">
        <text>L-glutamyl-tRNA(Gln) + L-glutamine + ATP + H2O = L-glutaminyl-tRNA(Gln) + L-glutamate + ADP + phosphate + H(+)</text>
        <dbReference type="Rhea" id="RHEA:17521"/>
        <dbReference type="Rhea" id="RHEA-COMP:9681"/>
        <dbReference type="Rhea" id="RHEA-COMP:9684"/>
        <dbReference type="ChEBI" id="CHEBI:15377"/>
        <dbReference type="ChEBI" id="CHEBI:15378"/>
        <dbReference type="ChEBI" id="CHEBI:29985"/>
        <dbReference type="ChEBI" id="CHEBI:30616"/>
        <dbReference type="ChEBI" id="CHEBI:43474"/>
        <dbReference type="ChEBI" id="CHEBI:58359"/>
        <dbReference type="ChEBI" id="CHEBI:78520"/>
        <dbReference type="ChEBI" id="CHEBI:78521"/>
        <dbReference type="ChEBI" id="CHEBI:456216"/>
    </reaction>
</comment>
<evidence type="ECO:0000256" key="1">
    <source>
        <dbReference type="ARBA" id="ARBA00010757"/>
    </source>
</evidence>
<dbReference type="PANTHER" id="PTHR15004">
    <property type="entry name" value="GLUTAMYL-TRNA(GLN) AMIDOTRANSFERASE SUBUNIT C, MITOCHONDRIAL"/>
    <property type="match status" value="1"/>
</dbReference>
<reference evidence="7 8" key="1">
    <citation type="submission" date="2022-06" db="EMBL/GenBank/DDBJ databases">
        <title>Isolation of gut microbiota from human fecal samples.</title>
        <authorList>
            <person name="Pamer E.G."/>
            <person name="Barat B."/>
            <person name="Waligurski E."/>
            <person name="Medina S."/>
            <person name="Paddock L."/>
            <person name="Mostad J."/>
        </authorList>
    </citation>
    <scope>NUCLEOTIDE SEQUENCE [LARGE SCALE GENOMIC DNA]</scope>
    <source>
        <strain evidence="7 8">DFI.7.95</strain>
    </source>
</reference>
<evidence type="ECO:0000256" key="6">
    <source>
        <dbReference type="HAMAP-Rule" id="MF_00122"/>
    </source>
</evidence>
<evidence type="ECO:0000256" key="3">
    <source>
        <dbReference type="ARBA" id="ARBA00024799"/>
    </source>
</evidence>
<comment type="caution">
    <text evidence="7">The sequence shown here is derived from an EMBL/GenBank/DDBJ whole genome shotgun (WGS) entry which is preliminary data.</text>
</comment>
<dbReference type="EMBL" id="JANGAC010000028">
    <property type="protein sequence ID" value="MCQ4925707.1"/>
    <property type="molecule type" value="Genomic_DNA"/>
</dbReference>
<sequence length="95" mass="11300">MMISKEDVKHVASLAKLKFSEEEIDEFTDKFSEVLAYVEKLNQIDTENIEPTYQVYDYNQKLREDTVKEGLQREEVLQNAIEEQYGYFKILKIVE</sequence>
<comment type="subunit">
    <text evidence="2 6">Heterotrimer of A, B and C subunits.</text>
</comment>
<evidence type="ECO:0000313" key="7">
    <source>
        <dbReference type="EMBL" id="MCQ4925707.1"/>
    </source>
</evidence>
<gene>
    <name evidence="6 7" type="primary">gatC</name>
    <name evidence="7" type="ORF">NE686_21600</name>
</gene>
<dbReference type="InterPro" id="IPR036113">
    <property type="entry name" value="Asp/Glu-ADT_sf_sub_c"/>
</dbReference>
<comment type="function">
    <text evidence="3 6">Allows the formation of correctly charged Asn-tRNA(Asn) or Gln-tRNA(Gln) through the transamidation of misacylated Asp-tRNA(Asn) or Glu-tRNA(Gln) in organisms which lack either or both of asparaginyl-tRNA or glutaminyl-tRNA synthetases. The reaction takes place in the presence of glutamine and ATP through an activated phospho-Asp-tRNA(Asn) or phospho-Glu-tRNA(Gln).</text>
</comment>
<name>A0ABT1SGU1_9FIRM</name>
<dbReference type="EC" id="6.3.5.-" evidence="6"/>
<dbReference type="Proteomes" id="UP001524478">
    <property type="component" value="Unassembled WGS sequence"/>
</dbReference>
<dbReference type="HAMAP" id="MF_00122">
    <property type="entry name" value="GatC"/>
    <property type="match status" value="1"/>
</dbReference>
<evidence type="ECO:0000256" key="2">
    <source>
        <dbReference type="ARBA" id="ARBA00011123"/>
    </source>
</evidence>
<keyword evidence="6" id="KW-0067">ATP-binding</keyword>
<dbReference type="InterPro" id="IPR003837">
    <property type="entry name" value="GatC"/>
</dbReference>
<evidence type="ECO:0000313" key="8">
    <source>
        <dbReference type="Proteomes" id="UP001524478"/>
    </source>
</evidence>
<dbReference type="NCBIfam" id="TIGR00135">
    <property type="entry name" value="gatC"/>
    <property type="match status" value="1"/>
</dbReference>
<protein>
    <recommendedName>
        <fullName evidence="6">Aspartyl/glutamyl-tRNA(Asn/Gln) amidotransferase subunit C</fullName>
        <shortName evidence="6">Asp/Glu-ADT subunit C</shortName>
        <ecNumber evidence="6">6.3.5.-</ecNumber>
    </recommendedName>
</protein>
<proteinExistence type="inferred from homology"/>
<dbReference type="Pfam" id="PF02686">
    <property type="entry name" value="GatC"/>
    <property type="match status" value="1"/>
</dbReference>
<dbReference type="Gene3D" id="1.10.20.60">
    <property type="entry name" value="Glu-tRNAGln amidotransferase C subunit, N-terminal domain"/>
    <property type="match status" value="1"/>
</dbReference>
<keyword evidence="6" id="KW-0648">Protein biosynthesis</keyword>
<dbReference type="PANTHER" id="PTHR15004:SF0">
    <property type="entry name" value="GLUTAMYL-TRNA(GLN) AMIDOTRANSFERASE SUBUNIT C, MITOCHONDRIAL"/>
    <property type="match status" value="1"/>
</dbReference>
<dbReference type="SUPFAM" id="SSF141000">
    <property type="entry name" value="Glu-tRNAGln amidotransferase C subunit"/>
    <property type="match status" value="1"/>
</dbReference>
<comment type="catalytic activity">
    <reaction evidence="4 6">
        <text>L-aspartyl-tRNA(Asn) + L-glutamine + ATP + H2O = L-asparaginyl-tRNA(Asn) + L-glutamate + ADP + phosphate + 2 H(+)</text>
        <dbReference type="Rhea" id="RHEA:14513"/>
        <dbReference type="Rhea" id="RHEA-COMP:9674"/>
        <dbReference type="Rhea" id="RHEA-COMP:9677"/>
        <dbReference type="ChEBI" id="CHEBI:15377"/>
        <dbReference type="ChEBI" id="CHEBI:15378"/>
        <dbReference type="ChEBI" id="CHEBI:29985"/>
        <dbReference type="ChEBI" id="CHEBI:30616"/>
        <dbReference type="ChEBI" id="CHEBI:43474"/>
        <dbReference type="ChEBI" id="CHEBI:58359"/>
        <dbReference type="ChEBI" id="CHEBI:78515"/>
        <dbReference type="ChEBI" id="CHEBI:78516"/>
        <dbReference type="ChEBI" id="CHEBI:456216"/>
    </reaction>
</comment>
<accession>A0ABT1SGU1</accession>